<feature type="transmembrane region" description="Helical" evidence="7">
    <location>
        <begin position="20"/>
        <end position="40"/>
    </location>
</feature>
<evidence type="ECO:0008006" key="12">
    <source>
        <dbReference type="Google" id="ProtNLM"/>
    </source>
</evidence>
<dbReference type="PANTHER" id="PTHR32309:SF13">
    <property type="entry name" value="FERRIC ENTEROBACTIN TRANSPORT PROTEIN FEPE"/>
    <property type="match status" value="1"/>
</dbReference>
<dbReference type="AlphaFoldDB" id="A0A1J5E302"/>
<dbReference type="Pfam" id="PF02706">
    <property type="entry name" value="Wzz"/>
    <property type="match status" value="1"/>
</dbReference>
<feature type="domain" description="Tyrosine-protein kinase G-rich" evidence="9">
    <location>
        <begin position="286"/>
        <end position="359"/>
    </location>
</feature>
<feature type="coiled-coil region" evidence="6">
    <location>
        <begin position="169"/>
        <end position="203"/>
    </location>
</feature>
<sequence>MDDEEINLLDYLKVINKYRALIITLCVLSVLLTMIVSLLMPKTYESTVTILSPQEGSGGGMSLAGFPELQAAAGIMGMGQKSSVDIFVAILNSRNMADAVIKRFNLLTVYKAKLIENARVGLKNVTKISVGKKNESINITVQDMDPKRAAKIANFYASNLDLMVRGLALSRAQQARMFIEKRLKETEKRLMDAEERSAGFKTQHELVEMGEQARASIGAATQIEGEITASEVQLKIMQSYATAQHPDVSKLRIKIGQLKEQLGKMKSGKESLYIPFSKTPRIGLELTRLTRELKIQETVFELLTQQYEQAKISEARDTPSVQILDVAVPSAKKCKPKIRVNMMLAGTLSLFIGVFMAFFLEYLKRIREER</sequence>
<evidence type="ECO:0000313" key="10">
    <source>
        <dbReference type="EMBL" id="OIP37056.1"/>
    </source>
</evidence>
<proteinExistence type="predicted"/>
<keyword evidence="3 7" id="KW-0812">Transmembrane</keyword>
<dbReference type="GO" id="GO:0005886">
    <property type="term" value="C:plasma membrane"/>
    <property type="evidence" value="ECO:0007669"/>
    <property type="project" value="UniProtKB-SubCell"/>
</dbReference>
<evidence type="ECO:0000259" key="8">
    <source>
        <dbReference type="Pfam" id="PF02706"/>
    </source>
</evidence>
<evidence type="ECO:0000256" key="7">
    <source>
        <dbReference type="SAM" id="Phobius"/>
    </source>
</evidence>
<reference evidence="10 11" key="1">
    <citation type="journal article" date="2016" name="Environ. Microbiol.">
        <title>Genomic resolution of a cold subsurface aquifer community provides metabolic insights for novel microbes adapted to high CO concentrations.</title>
        <authorList>
            <person name="Probst A.J."/>
            <person name="Castelle C.J."/>
            <person name="Singh A."/>
            <person name="Brown C.T."/>
            <person name="Anantharaman K."/>
            <person name="Sharon I."/>
            <person name="Hug L.A."/>
            <person name="Burstein D."/>
            <person name="Emerson J.B."/>
            <person name="Thomas B.C."/>
            <person name="Banfield J.F."/>
        </authorList>
    </citation>
    <scope>NUCLEOTIDE SEQUENCE [LARGE SCALE GENOMIC DNA]</scope>
    <source>
        <strain evidence="10">CG2_30_40_21</strain>
    </source>
</reference>
<dbReference type="EMBL" id="MNYI01000225">
    <property type="protein sequence ID" value="OIP37056.1"/>
    <property type="molecule type" value="Genomic_DNA"/>
</dbReference>
<evidence type="ECO:0000256" key="2">
    <source>
        <dbReference type="ARBA" id="ARBA00022475"/>
    </source>
</evidence>
<evidence type="ECO:0000256" key="6">
    <source>
        <dbReference type="SAM" id="Coils"/>
    </source>
</evidence>
<dbReference type="Proteomes" id="UP000183085">
    <property type="component" value="Unassembled WGS sequence"/>
</dbReference>
<feature type="transmembrane region" description="Helical" evidence="7">
    <location>
        <begin position="342"/>
        <end position="363"/>
    </location>
</feature>
<protein>
    <recommendedName>
        <fullName evidence="12">Polysaccharide chain length determinant N-terminal domain-containing protein</fullName>
    </recommendedName>
</protein>
<dbReference type="PANTHER" id="PTHR32309">
    <property type="entry name" value="TYROSINE-PROTEIN KINASE"/>
    <property type="match status" value="1"/>
</dbReference>
<evidence type="ECO:0000256" key="4">
    <source>
        <dbReference type="ARBA" id="ARBA00022989"/>
    </source>
</evidence>
<name>A0A1J5E302_9BACT</name>
<accession>A0A1J5E302</accession>
<dbReference type="InterPro" id="IPR003856">
    <property type="entry name" value="LPS_length_determ_N"/>
</dbReference>
<keyword evidence="5 7" id="KW-0472">Membrane</keyword>
<feature type="domain" description="Polysaccharide chain length determinant N-terminal" evidence="8">
    <location>
        <begin position="4"/>
        <end position="102"/>
    </location>
</feature>
<gene>
    <name evidence="10" type="ORF">AUJ95_08780</name>
</gene>
<evidence type="ECO:0000256" key="1">
    <source>
        <dbReference type="ARBA" id="ARBA00004651"/>
    </source>
</evidence>
<keyword evidence="4 7" id="KW-1133">Transmembrane helix</keyword>
<organism evidence="10 11">
    <name type="scientific">Candidatus Desantisbacteria bacterium CG2_30_40_21</name>
    <dbReference type="NCBI Taxonomy" id="1817895"/>
    <lineage>
        <taxon>Bacteria</taxon>
        <taxon>Candidatus Desantisiibacteriota</taxon>
    </lineage>
</organism>
<comment type="caution">
    <text evidence="10">The sequence shown here is derived from an EMBL/GenBank/DDBJ whole genome shotgun (WGS) entry which is preliminary data.</text>
</comment>
<comment type="subcellular location">
    <subcellularLocation>
        <location evidence="1">Cell membrane</location>
        <topology evidence="1">Multi-pass membrane protein</topology>
    </subcellularLocation>
</comment>
<evidence type="ECO:0000259" key="9">
    <source>
        <dbReference type="Pfam" id="PF13807"/>
    </source>
</evidence>
<evidence type="ECO:0000256" key="5">
    <source>
        <dbReference type="ARBA" id="ARBA00023136"/>
    </source>
</evidence>
<evidence type="ECO:0000256" key="3">
    <source>
        <dbReference type="ARBA" id="ARBA00022692"/>
    </source>
</evidence>
<keyword evidence="6" id="KW-0175">Coiled coil</keyword>
<evidence type="ECO:0000313" key="11">
    <source>
        <dbReference type="Proteomes" id="UP000183085"/>
    </source>
</evidence>
<dbReference type="InterPro" id="IPR050445">
    <property type="entry name" value="Bact_polysacc_biosynth/exp"/>
</dbReference>
<dbReference type="Pfam" id="PF13807">
    <property type="entry name" value="GNVR"/>
    <property type="match status" value="1"/>
</dbReference>
<keyword evidence="2" id="KW-1003">Cell membrane</keyword>
<dbReference type="GO" id="GO:0004713">
    <property type="term" value="F:protein tyrosine kinase activity"/>
    <property type="evidence" value="ECO:0007669"/>
    <property type="project" value="TreeGrafter"/>
</dbReference>
<dbReference type="STRING" id="1817895.AUJ95_08780"/>
<dbReference type="InterPro" id="IPR032807">
    <property type="entry name" value="GNVR"/>
</dbReference>